<evidence type="ECO:0000313" key="4">
    <source>
        <dbReference type="Proteomes" id="UP001153404"/>
    </source>
</evidence>
<dbReference type="GO" id="GO:0008270">
    <property type="term" value="F:zinc ion binding"/>
    <property type="evidence" value="ECO:0007669"/>
    <property type="project" value="InterPro"/>
</dbReference>
<dbReference type="RefSeq" id="WP_277533638.1">
    <property type="nucleotide sequence ID" value="NZ_JAPDIA010000007.1"/>
</dbReference>
<dbReference type="InterPro" id="IPR036291">
    <property type="entry name" value="NAD(P)-bd_dom_sf"/>
</dbReference>
<reference evidence="3" key="1">
    <citation type="submission" date="2022-10" db="EMBL/GenBank/DDBJ databases">
        <title>Comparative genomic analysis of Cohnella hashimotonis sp. nov., isolated from the International Space Station.</title>
        <authorList>
            <person name="Simpson A."/>
            <person name="Venkateswaran K."/>
        </authorList>
    </citation>
    <scope>NUCLEOTIDE SEQUENCE</scope>
    <source>
        <strain evidence="3">DSM 28161</strain>
    </source>
</reference>
<dbReference type="CDD" id="cd05289">
    <property type="entry name" value="MDR_like_2"/>
    <property type="match status" value="1"/>
</dbReference>
<dbReference type="GO" id="GO:0016491">
    <property type="term" value="F:oxidoreductase activity"/>
    <property type="evidence" value="ECO:0007669"/>
    <property type="project" value="UniProtKB-KW"/>
</dbReference>
<dbReference type="SMART" id="SM00829">
    <property type="entry name" value="PKS_ER"/>
    <property type="match status" value="1"/>
</dbReference>
<dbReference type="InterPro" id="IPR013154">
    <property type="entry name" value="ADH-like_N"/>
</dbReference>
<dbReference type="Pfam" id="PF08240">
    <property type="entry name" value="ADH_N"/>
    <property type="match status" value="1"/>
</dbReference>
<proteinExistence type="predicted"/>
<dbReference type="InterPro" id="IPR050700">
    <property type="entry name" value="YIM1/Zinc_Alcohol_DH_Fams"/>
</dbReference>
<dbReference type="InterPro" id="IPR002364">
    <property type="entry name" value="Quin_OxRdtase/zeta-crystal_CS"/>
</dbReference>
<protein>
    <submittedName>
        <fullName evidence="3">NADP-dependent oxidoreductase</fullName>
    </submittedName>
</protein>
<dbReference type="Gene3D" id="3.40.50.720">
    <property type="entry name" value="NAD(P)-binding Rossmann-like Domain"/>
    <property type="match status" value="1"/>
</dbReference>
<dbReference type="AlphaFoldDB" id="A0A9X4QU83"/>
<keyword evidence="4" id="KW-1185">Reference proteome</keyword>
<dbReference type="InterPro" id="IPR011032">
    <property type="entry name" value="GroES-like_sf"/>
</dbReference>
<sequence length="349" mass="37926">MKAIALKEFGIPAILQEQEIDVPVITETQVLVEMYAASINPADYILRSGAVRDILPVQLPYVLGADLAGVVTEVGNKVTHVKPGDRVMGIPINNGGAYADYVVMEENALAIVPQEMSFHEAAAWPTVGLTAWQSLFKYGKLQSGQRILIHAGAGGVGHIAVQLAKQAGAYVIATALEMNHEFVRQLGADEVIDYTTTDFTKAIRSPVDIVLDMVMDRSSTVLDPKIGETGRKSYAVLKDGGKLISLVAMAIHEHPKIRGIEAQFVHAEPNHDDLVSILQNVHEQKLKVHLSGIFPFTSQGLSEAYRKCETNPKRGEGSHSKKAGMILETMRTIARTSSGCRCLFVFSIV</sequence>
<comment type="caution">
    <text evidence="3">The sequence shown here is derived from an EMBL/GenBank/DDBJ whole genome shotgun (WGS) entry which is preliminary data.</text>
</comment>
<dbReference type="Pfam" id="PF13602">
    <property type="entry name" value="ADH_zinc_N_2"/>
    <property type="match status" value="1"/>
</dbReference>
<dbReference type="PROSITE" id="PS01162">
    <property type="entry name" value="QOR_ZETA_CRYSTAL"/>
    <property type="match status" value="1"/>
</dbReference>
<dbReference type="PANTHER" id="PTHR11695:SF294">
    <property type="entry name" value="RETICULON-4-INTERACTING PROTEIN 1, MITOCHONDRIAL"/>
    <property type="match status" value="1"/>
</dbReference>
<gene>
    <name evidence="3" type="ORF">OMP40_18610</name>
</gene>
<accession>A0A9X4QU83</accession>
<dbReference type="Gene3D" id="3.90.180.10">
    <property type="entry name" value="Medium-chain alcohol dehydrogenases, catalytic domain"/>
    <property type="match status" value="1"/>
</dbReference>
<feature type="domain" description="Enoyl reductase (ER)" evidence="2">
    <location>
        <begin position="10"/>
        <end position="338"/>
    </location>
</feature>
<evidence type="ECO:0000313" key="3">
    <source>
        <dbReference type="EMBL" id="MDG0811153.1"/>
    </source>
</evidence>
<dbReference type="SUPFAM" id="SSF51735">
    <property type="entry name" value="NAD(P)-binding Rossmann-fold domains"/>
    <property type="match status" value="1"/>
</dbReference>
<organism evidence="3 4">
    <name type="scientific">Cohnella rhizosphaerae</name>
    <dbReference type="NCBI Taxonomy" id="1457232"/>
    <lineage>
        <taxon>Bacteria</taxon>
        <taxon>Bacillati</taxon>
        <taxon>Bacillota</taxon>
        <taxon>Bacilli</taxon>
        <taxon>Bacillales</taxon>
        <taxon>Paenibacillaceae</taxon>
        <taxon>Cohnella</taxon>
    </lineage>
</organism>
<name>A0A9X4QU83_9BACL</name>
<dbReference type="PANTHER" id="PTHR11695">
    <property type="entry name" value="ALCOHOL DEHYDROGENASE RELATED"/>
    <property type="match status" value="1"/>
</dbReference>
<keyword evidence="1" id="KW-0560">Oxidoreductase</keyword>
<evidence type="ECO:0000256" key="1">
    <source>
        <dbReference type="ARBA" id="ARBA00023002"/>
    </source>
</evidence>
<evidence type="ECO:0000259" key="2">
    <source>
        <dbReference type="SMART" id="SM00829"/>
    </source>
</evidence>
<dbReference type="SUPFAM" id="SSF50129">
    <property type="entry name" value="GroES-like"/>
    <property type="match status" value="1"/>
</dbReference>
<dbReference type="Proteomes" id="UP001153404">
    <property type="component" value="Unassembled WGS sequence"/>
</dbReference>
<dbReference type="EMBL" id="JAPDIA010000007">
    <property type="protein sequence ID" value="MDG0811153.1"/>
    <property type="molecule type" value="Genomic_DNA"/>
</dbReference>
<dbReference type="InterPro" id="IPR020843">
    <property type="entry name" value="ER"/>
</dbReference>